<sequence>MYLYYPRPYYGQYIYAQSVSEFQHSKQANFELNWSREKMDGSAFLRLCLFLCIALACHGYPDLPYFYDIPSCPDKVEDRESVPFYDFDKPQQPFDKRSDSVYYPDFLASMSSEDFPPKKEGAPESPSESNGSRKKRSVEEEENLIENSVERQENDIAMLPSMLRHSRNNIKTIHLPSSFTPRLGKKRSSERSRDNNDFPMSGKAHVINLKAGNAFTPRLGRSEGSNRIQWNAGSAFTPRLGRSEGTNLIRLNAGNAFTPRLGRSEGPNKIQFNAGSAFTPRLGRSEGPNRIQFNAGSAFTPRLGRSEGPNRIVLNAGSSFTPRFG</sequence>
<protein>
    <submittedName>
        <fullName evidence="5">Uncharacterized protein</fullName>
    </submittedName>
</protein>
<dbReference type="OrthoDB" id="6413756at2759"/>
<evidence type="ECO:0000256" key="1">
    <source>
        <dbReference type="ARBA" id="ARBA00007714"/>
    </source>
</evidence>
<feature type="region of interest" description="Disordered" evidence="4">
    <location>
        <begin position="172"/>
        <end position="201"/>
    </location>
</feature>
<proteinExistence type="inferred from homology"/>
<feature type="compositionally biased region" description="Basic and acidic residues" evidence="4">
    <location>
        <begin position="187"/>
        <end position="196"/>
    </location>
</feature>
<dbReference type="InterPro" id="IPR001484">
    <property type="entry name" value="Pyrokinin_CS"/>
</dbReference>
<evidence type="ECO:0000313" key="5">
    <source>
        <dbReference type="EMBL" id="GBM23102.1"/>
    </source>
</evidence>
<organism evidence="5 6">
    <name type="scientific">Araneus ventricosus</name>
    <name type="common">Orbweaver spider</name>
    <name type="synonym">Epeira ventricosa</name>
    <dbReference type="NCBI Taxonomy" id="182803"/>
    <lineage>
        <taxon>Eukaryota</taxon>
        <taxon>Metazoa</taxon>
        <taxon>Ecdysozoa</taxon>
        <taxon>Arthropoda</taxon>
        <taxon>Chelicerata</taxon>
        <taxon>Arachnida</taxon>
        <taxon>Araneae</taxon>
        <taxon>Araneomorphae</taxon>
        <taxon>Entelegynae</taxon>
        <taxon>Araneoidea</taxon>
        <taxon>Araneidae</taxon>
        <taxon>Araneus</taxon>
    </lineage>
</organism>
<dbReference type="GO" id="GO:0007218">
    <property type="term" value="P:neuropeptide signaling pathway"/>
    <property type="evidence" value="ECO:0007669"/>
    <property type="project" value="UniProtKB-KW"/>
</dbReference>
<accession>A0A4Y2E1Z2</accession>
<keyword evidence="3" id="KW-0527">Neuropeptide</keyword>
<keyword evidence="6" id="KW-1185">Reference proteome</keyword>
<dbReference type="Proteomes" id="UP000499080">
    <property type="component" value="Unassembled WGS sequence"/>
</dbReference>
<name>A0A4Y2E1Z2_ARAVE</name>
<dbReference type="AlphaFoldDB" id="A0A4Y2E1Z2"/>
<gene>
    <name evidence="5" type="ORF">AVEN_150522_1</name>
</gene>
<keyword evidence="2" id="KW-0027">Amidation</keyword>
<comment type="caution">
    <text evidence="5">The sequence shown here is derived from an EMBL/GenBank/DDBJ whole genome shotgun (WGS) entry which is preliminary data.</text>
</comment>
<dbReference type="EMBL" id="BGPR01000492">
    <property type="protein sequence ID" value="GBM23102.1"/>
    <property type="molecule type" value="Genomic_DNA"/>
</dbReference>
<evidence type="ECO:0000256" key="3">
    <source>
        <dbReference type="ARBA" id="ARBA00023320"/>
    </source>
</evidence>
<dbReference type="PROSITE" id="PS00539">
    <property type="entry name" value="PYROKININ"/>
    <property type="match status" value="2"/>
</dbReference>
<reference evidence="5 6" key="1">
    <citation type="journal article" date="2019" name="Sci. Rep.">
        <title>Orb-weaving spider Araneus ventricosus genome elucidates the spidroin gene catalogue.</title>
        <authorList>
            <person name="Kono N."/>
            <person name="Nakamura H."/>
            <person name="Ohtoshi R."/>
            <person name="Moran D.A.P."/>
            <person name="Shinohara A."/>
            <person name="Yoshida Y."/>
            <person name="Fujiwara M."/>
            <person name="Mori M."/>
            <person name="Tomita M."/>
            <person name="Arakawa K."/>
        </authorList>
    </citation>
    <scope>NUCLEOTIDE SEQUENCE [LARGE SCALE GENOMIC DNA]</scope>
</reference>
<dbReference type="GO" id="GO:0005184">
    <property type="term" value="F:neuropeptide hormone activity"/>
    <property type="evidence" value="ECO:0007669"/>
    <property type="project" value="InterPro"/>
</dbReference>
<evidence type="ECO:0000256" key="2">
    <source>
        <dbReference type="ARBA" id="ARBA00022815"/>
    </source>
</evidence>
<feature type="region of interest" description="Disordered" evidence="4">
    <location>
        <begin position="112"/>
        <end position="150"/>
    </location>
</feature>
<evidence type="ECO:0000256" key="4">
    <source>
        <dbReference type="SAM" id="MobiDB-lite"/>
    </source>
</evidence>
<comment type="similarity">
    <text evidence="1">Belongs to the pyrokinin family.</text>
</comment>
<evidence type="ECO:0000313" key="6">
    <source>
        <dbReference type="Proteomes" id="UP000499080"/>
    </source>
</evidence>